<evidence type="ECO:0008006" key="7">
    <source>
        <dbReference type="Google" id="ProtNLM"/>
    </source>
</evidence>
<dbReference type="InterPro" id="IPR000719">
    <property type="entry name" value="Prot_kinase_dom"/>
</dbReference>
<keyword evidence="6" id="KW-1185">Reference proteome</keyword>
<dbReference type="Gene3D" id="3.30.200.20">
    <property type="entry name" value="Phosphorylase Kinase, domain 1"/>
    <property type="match status" value="1"/>
</dbReference>
<proteinExistence type="inferred from homology"/>
<dbReference type="AlphaFoldDB" id="A0A1R2B9A5"/>
<keyword evidence="1" id="KW-0106">Calcium</keyword>
<dbReference type="InterPro" id="IPR018247">
    <property type="entry name" value="EF_Hand_1_Ca_BS"/>
</dbReference>
<dbReference type="PROSITE" id="PS50222">
    <property type="entry name" value="EF_HAND_2"/>
    <property type="match status" value="1"/>
</dbReference>
<sequence>MGCNGSSNKQICKKISETQDYEVLRAVHKNNFIGHRKGLISEFYQILKIIKSEEEYSIFNAREIETGIFRMIKEANKGCNGVELLRHEIMILCEIDHPNILKMIETIDGPQSMYIVYHYPSGGDLNTRIKKAGQEVTVAKYIMDLLSAIMYLHKHEYIHGNIQLDNLALTEENGEKCIKLTGFNISRKFNSPISSEDLFYISPAYSSPELLQGTISLFTDMWSIGIIAYTLLIGKIPYKSSNKEDLWQEVKDARLDFSNQNYQSLSADAKDFIKKLLIINPDLRMSAEEALNHIWIQQNRKQTSLTYDTVYRLKTFKVKSNIVRCFLVYYIYKANLKENDIVKFFKEVDHNFNGILGKNELIYAFAQVGMNVDNEIDSIMKNIDFDKSGMIDFTELKIVLTDWEREIKKKNIAKVFNVIDDHIELSSLKNGLTEIRPSEWRTFCVKAQVCKERVHVQKLKEFIRSNIE</sequence>
<dbReference type="PANTHER" id="PTHR24347">
    <property type="entry name" value="SERINE/THREONINE-PROTEIN KINASE"/>
    <property type="match status" value="1"/>
</dbReference>
<dbReference type="CDD" id="cd00051">
    <property type="entry name" value="EFh"/>
    <property type="match status" value="1"/>
</dbReference>
<dbReference type="Gene3D" id="1.10.238.10">
    <property type="entry name" value="EF-hand"/>
    <property type="match status" value="2"/>
</dbReference>
<dbReference type="PROSITE" id="PS50011">
    <property type="entry name" value="PROTEIN_KINASE_DOM"/>
    <property type="match status" value="1"/>
</dbReference>
<evidence type="ECO:0000256" key="2">
    <source>
        <dbReference type="ARBA" id="ARBA00024334"/>
    </source>
</evidence>
<accession>A0A1R2B9A5</accession>
<comment type="caution">
    <text evidence="5">The sequence shown here is derived from an EMBL/GenBank/DDBJ whole genome shotgun (WGS) entry which is preliminary data.</text>
</comment>
<reference evidence="5 6" key="1">
    <citation type="submission" date="2016-11" db="EMBL/GenBank/DDBJ databases">
        <title>The macronuclear genome of Stentor coeruleus: a giant cell with tiny introns.</title>
        <authorList>
            <person name="Slabodnick M."/>
            <person name="Ruby J.G."/>
            <person name="Reiff S.B."/>
            <person name="Swart E.C."/>
            <person name="Gosai S."/>
            <person name="Prabakaran S."/>
            <person name="Witkowska E."/>
            <person name="Larue G.E."/>
            <person name="Fisher S."/>
            <person name="Freeman R.M."/>
            <person name="Gunawardena J."/>
            <person name="Chu W."/>
            <person name="Stover N.A."/>
            <person name="Gregory B.D."/>
            <person name="Nowacki M."/>
            <person name="Derisi J."/>
            <person name="Roy S.W."/>
            <person name="Marshall W.F."/>
            <person name="Sood P."/>
        </authorList>
    </citation>
    <scope>NUCLEOTIDE SEQUENCE [LARGE SCALE GENOMIC DNA]</scope>
    <source>
        <strain evidence="5">WM001</strain>
    </source>
</reference>
<dbReference type="SUPFAM" id="SSF56112">
    <property type="entry name" value="Protein kinase-like (PK-like)"/>
    <property type="match status" value="1"/>
</dbReference>
<dbReference type="Pfam" id="PF13499">
    <property type="entry name" value="EF-hand_7"/>
    <property type="match status" value="1"/>
</dbReference>
<dbReference type="GO" id="GO:0004672">
    <property type="term" value="F:protein kinase activity"/>
    <property type="evidence" value="ECO:0007669"/>
    <property type="project" value="InterPro"/>
</dbReference>
<dbReference type="InterPro" id="IPR011992">
    <property type="entry name" value="EF-hand-dom_pair"/>
</dbReference>
<dbReference type="GO" id="GO:0005524">
    <property type="term" value="F:ATP binding"/>
    <property type="evidence" value="ECO:0007669"/>
    <property type="project" value="InterPro"/>
</dbReference>
<dbReference type="Proteomes" id="UP000187209">
    <property type="component" value="Unassembled WGS sequence"/>
</dbReference>
<dbReference type="InterPro" id="IPR011009">
    <property type="entry name" value="Kinase-like_dom_sf"/>
</dbReference>
<comment type="similarity">
    <text evidence="2">Belongs to the protein kinase superfamily. Ser/Thr protein kinase family. CDPK subfamily.</text>
</comment>
<dbReference type="Gene3D" id="1.10.510.10">
    <property type="entry name" value="Transferase(Phosphotransferase) domain 1"/>
    <property type="match status" value="1"/>
</dbReference>
<name>A0A1R2B9A5_9CILI</name>
<feature type="domain" description="Protein kinase" evidence="3">
    <location>
        <begin position="44"/>
        <end position="296"/>
    </location>
</feature>
<dbReference type="InterPro" id="IPR002048">
    <property type="entry name" value="EF_hand_dom"/>
</dbReference>
<dbReference type="SMART" id="SM00054">
    <property type="entry name" value="EFh"/>
    <property type="match status" value="2"/>
</dbReference>
<protein>
    <recommendedName>
        <fullName evidence="7">Protein kinase domain-containing protein</fullName>
    </recommendedName>
</protein>
<feature type="domain" description="EF-hand" evidence="4">
    <location>
        <begin position="371"/>
        <end position="406"/>
    </location>
</feature>
<evidence type="ECO:0000259" key="3">
    <source>
        <dbReference type="PROSITE" id="PS50011"/>
    </source>
</evidence>
<gene>
    <name evidence="5" type="ORF">SteCoe_27960</name>
</gene>
<organism evidence="5 6">
    <name type="scientific">Stentor coeruleus</name>
    <dbReference type="NCBI Taxonomy" id="5963"/>
    <lineage>
        <taxon>Eukaryota</taxon>
        <taxon>Sar</taxon>
        <taxon>Alveolata</taxon>
        <taxon>Ciliophora</taxon>
        <taxon>Postciliodesmatophora</taxon>
        <taxon>Heterotrichea</taxon>
        <taxon>Heterotrichida</taxon>
        <taxon>Stentoridae</taxon>
        <taxon>Stentor</taxon>
    </lineage>
</organism>
<dbReference type="SUPFAM" id="SSF47473">
    <property type="entry name" value="EF-hand"/>
    <property type="match status" value="1"/>
</dbReference>
<evidence type="ECO:0000313" key="5">
    <source>
        <dbReference type="EMBL" id="OMJ73371.1"/>
    </source>
</evidence>
<evidence type="ECO:0000259" key="4">
    <source>
        <dbReference type="PROSITE" id="PS50222"/>
    </source>
</evidence>
<dbReference type="EMBL" id="MPUH01000827">
    <property type="protein sequence ID" value="OMJ73371.1"/>
    <property type="molecule type" value="Genomic_DNA"/>
</dbReference>
<dbReference type="GO" id="GO:0005509">
    <property type="term" value="F:calcium ion binding"/>
    <property type="evidence" value="ECO:0007669"/>
    <property type="project" value="InterPro"/>
</dbReference>
<dbReference type="OrthoDB" id="40902at2759"/>
<dbReference type="Pfam" id="PF00069">
    <property type="entry name" value="Pkinase"/>
    <property type="match status" value="1"/>
</dbReference>
<evidence type="ECO:0000256" key="1">
    <source>
        <dbReference type="ARBA" id="ARBA00022837"/>
    </source>
</evidence>
<dbReference type="PROSITE" id="PS00018">
    <property type="entry name" value="EF_HAND_1"/>
    <property type="match status" value="1"/>
</dbReference>
<evidence type="ECO:0000313" key="6">
    <source>
        <dbReference type="Proteomes" id="UP000187209"/>
    </source>
</evidence>